<dbReference type="PANTHER" id="PTHR32472">
    <property type="entry name" value="DNA REPAIR PROTEIN RADA"/>
    <property type="match status" value="1"/>
</dbReference>
<evidence type="ECO:0000313" key="15">
    <source>
        <dbReference type="EMBL" id="HIV98701.1"/>
    </source>
</evidence>
<comment type="domain">
    <text evidence="11">The middle region has homology to RecA with ATPase motifs including the RadA KNRFG motif, while the C-terminus is homologous to Lon protease.</text>
</comment>
<keyword evidence="1 11" id="KW-0479">Metal-binding</keyword>
<name>A0A9D1TN99_9SPIO</name>
<evidence type="ECO:0000256" key="4">
    <source>
        <dbReference type="ARBA" id="ARBA00022771"/>
    </source>
</evidence>
<dbReference type="InterPro" id="IPR020588">
    <property type="entry name" value="RecA_ATP-bd"/>
</dbReference>
<dbReference type="Pfam" id="PF18073">
    <property type="entry name" value="Zn_ribbon_LapB"/>
    <property type="match status" value="1"/>
</dbReference>
<protein>
    <recommendedName>
        <fullName evidence="11 12">DNA repair protein RadA</fullName>
    </recommendedName>
</protein>
<keyword evidence="9 11" id="KW-0238">DNA-binding</keyword>
<dbReference type="PRINTS" id="PR01874">
    <property type="entry name" value="DNAREPAIRADA"/>
</dbReference>
<evidence type="ECO:0000313" key="16">
    <source>
        <dbReference type="Proteomes" id="UP000823936"/>
    </source>
</evidence>
<reference evidence="15" key="1">
    <citation type="journal article" date="2021" name="PeerJ">
        <title>Extensive microbial diversity within the chicken gut microbiome revealed by metagenomics and culture.</title>
        <authorList>
            <person name="Gilroy R."/>
            <person name="Ravi A."/>
            <person name="Getino M."/>
            <person name="Pursley I."/>
            <person name="Horton D.L."/>
            <person name="Alikhan N.F."/>
            <person name="Baker D."/>
            <person name="Gharbi K."/>
            <person name="Hall N."/>
            <person name="Watson M."/>
            <person name="Adriaenssens E.M."/>
            <person name="Foster-Nyarko E."/>
            <person name="Jarju S."/>
            <person name="Secka A."/>
            <person name="Antonio M."/>
            <person name="Oren A."/>
            <person name="Chaudhuri R.R."/>
            <person name="La Ragione R."/>
            <person name="Hildebrand F."/>
            <person name="Pallen M.J."/>
        </authorList>
    </citation>
    <scope>NUCLEOTIDE SEQUENCE</scope>
    <source>
        <strain evidence="15">Gambia11-129</strain>
    </source>
</reference>
<dbReference type="GO" id="GO:0005524">
    <property type="term" value="F:ATP binding"/>
    <property type="evidence" value="ECO:0007669"/>
    <property type="project" value="UniProtKB-UniRule"/>
</dbReference>
<evidence type="ECO:0000256" key="13">
    <source>
        <dbReference type="RuleBase" id="RU003555"/>
    </source>
</evidence>
<proteinExistence type="inferred from homology"/>
<evidence type="ECO:0000256" key="10">
    <source>
        <dbReference type="ARBA" id="ARBA00023204"/>
    </source>
</evidence>
<keyword evidence="7 11" id="KW-0067">ATP-binding</keyword>
<dbReference type="InterPro" id="IPR041166">
    <property type="entry name" value="Rubredoxin_2"/>
</dbReference>
<organism evidence="15 16">
    <name type="scientific">Candidatus Ornithospirochaeta avicola</name>
    <dbReference type="NCBI Taxonomy" id="2840896"/>
    <lineage>
        <taxon>Bacteria</taxon>
        <taxon>Pseudomonadati</taxon>
        <taxon>Spirochaetota</taxon>
        <taxon>Spirochaetia</taxon>
        <taxon>Spirochaetales</taxon>
        <taxon>Spirochaetaceae</taxon>
        <taxon>Spirochaetaceae incertae sedis</taxon>
        <taxon>Candidatus Ornithospirochaeta</taxon>
    </lineage>
</organism>
<keyword evidence="8 11" id="KW-0346">Stress response</keyword>
<feature type="binding site" evidence="11">
    <location>
        <begin position="93"/>
        <end position="100"/>
    </location>
    <ligand>
        <name>ATP</name>
        <dbReference type="ChEBI" id="CHEBI:30616"/>
    </ligand>
</feature>
<keyword evidence="3 11" id="KW-0227">DNA damage</keyword>
<dbReference type="EMBL" id="DXHU01000013">
    <property type="protein sequence ID" value="HIV98701.1"/>
    <property type="molecule type" value="Genomic_DNA"/>
</dbReference>
<feature type="region of interest" description="Lon-protease-like" evidence="11">
    <location>
        <begin position="349"/>
        <end position="447"/>
    </location>
</feature>
<sequence>MKNKNLRYICSSCGHVESKWMGRCPECGQWNSFEEEVIVKEVKNNGNAVMDQSLRKLSDVSSSSSIRLSSGFDELDRVLGGGIMLPSSVIVGGEPGIGKSTLMLEALAYISKKDSVLYVSGEESPVQVKSRAERLDLDCENIYIYSNTNLESVVSQIEKIKPAVVVIDSIQTLFSSEVESIQGTITQIRACALALSLLAKKLNFCVFFIAHVTKDGNIAGPKIIEHMVDTVLYFESAENGVRLLRTSKNRFGSVDEIGFFSMDSKGLHGIKNPNEIFIMNREEENLPPGIAFTAAVEGTRTFIIELQALVVPAKSGLQRIYSDKIDISRVSRVAAILERHIGLHLSDKDIYVNIAGGVKVKDVSLELPLALAIYSSAFNRSLSEKTISFGELSLAAEVRNTASSSRMIKTARDAGFENIICPYENKKDGNLRVKTLKTAVKTAFALG</sequence>
<evidence type="ECO:0000256" key="3">
    <source>
        <dbReference type="ARBA" id="ARBA00022763"/>
    </source>
</evidence>
<keyword evidence="6 13" id="KW-0862">Zinc</keyword>
<dbReference type="GO" id="GO:0016787">
    <property type="term" value="F:hydrolase activity"/>
    <property type="evidence" value="ECO:0007669"/>
    <property type="project" value="UniProtKB-KW"/>
</dbReference>
<dbReference type="Gene3D" id="3.40.50.300">
    <property type="entry name" value="P-loop containing nucleotide triphosphate hydrolases"/>
    <property type="match status" value="1"/>
</dbReference>
<dbReference type="GO" id="GO:0140664">
    <property type="term" value="F:ATP-dependent DNA damage sensor activity"/>
    <property type="evidence" value="ECO:0007669"/>
    <property type="project" value="InterPro"/>
</dbReference>
<gene>
    <name evidence="11 15" type="primary">radA</name>
    <name evidence="15" type="ORF">IAB12_02840</name>
</gene>
<dbReference type="AlphaFoldDB" id="A0A9D1TN99"/>
<accession>A0A9D1TN99</accession>
<dbReference type="Pfam" id="PF13541">
    <property type="entry name" value="ChlI"/>
    <property type="match status" value="1"/>
</dbReference>
<keyword evidence="10 11" id="KW-0234">DNA repair</keyword>
<dbReference type="GO" id="GO:0005829">
    <property type="term" value="C:cytosol"/>
    <property type="evidence" value="ECO:0007669"/>
    <property type="project" value="TreeGrafter"/>
</dbReference>
<dbReference type="GO" id="GO:0003684">
    <property type="term" value="F:damaged DNA binding"/>
    <property type="evidence" value="ECO:0007669"/>
    <property type="project" value="InterPro"/>
</dbReference>
<dbReference type="SUPFAM" id="SSF54211">
    <property type="entry name" value="Ribosomal protein S5 domain 2-like"/>
    <property type="match status" value="1"/>
</dbReference>
<dbReference type="InterPro" id="IPR027417">
    <property type="entry name" value="P-loop_NTPase"/>
</dbReference>
<dbReference type="SMART" id="SM00382">
    <property type="entry name" value="AAA"/>
    <property type="match status" value="1"/>
</dbReference>
<keyword evidence="2 11" id="KW-0547">Nucleotide-binding</keyword>
<keyword evidence="5" id="KW-0378">Hydrolase</keyword>
<evidence type="ECO:0000256" key="12">
    <source>
        <dbReference type="NCBIfam" id="TIGR00416"/>
    </source>
</evidence>
<evidence type="ECO:0000256" key="8">
    <source>
        <dbReference type="ARBA" id="ARBA00023016"/>
    </source>
</evidence>
<dbReference type="GO" id="GO:0000725">
    <property type="term" value="P:recombinational repair"/>
    <property type="evidence" value="ECO:0007669"/>
    <property type="project" value="UniProtKB-UniRule"/>
</dbReference>
<evidence type="ECO:0000256" key="1">
    <source>
        <dbReference type="ARBA" id="ARBA00022723"/>
    </source>
</evidence>
<evidence type="ECO:0000259" key="14">
    <source>
        <dbReference type="PROSITE" id="PS50162"/>
    </source>
</evidence>
<dbReference type="NCBIfam" id="TIGR00416">
    <property type="entry name" value="sms"/>
    <property type="match status" value="1"/>
</dbReference>
<dbReference type="GO" id="GO:0008270">
    <property type="term" value="F:zinc ion binding"/>
    <property type="evidence" value="ECO:0007669"/>
    <property type="project" value="UniProtKB-KW"/>
</dbReference>
<dbReference type="InterPro" id="IPR014721">
    <property type="entry name" value="Ribsml_uS5_D2-typ_fold_subgr"/>
</dbReference>
<dbReference type="InterPro" id="IPR004504">
    <property type="entry name" value="DNA_repair_RadA"/>
</dbReference>
<evidence type="ECO:0000256" key="6">
    <source>
        <dbReference type="ARBA" id="ARBA00022833"/>
    </source>
</evidence>
<dbReference type="Pfam" id="PF13481">
    <property type="entry name" value="AAA_25"/>
    <property type="match status" value="1"/>
</dbReference>
<dbReference type="HAMAP" id="MF_01498">
    <property type="entry name" value="RadA_bact"/>
    <property type="match status" value="1"/>
</dbReference>
<evidence type="ECO:0000256" key="2">
    <source>
        <dbReference type="ARBA" id="ARBA00022741"/>
    </source>
</evidence>
<evidence type="ECO:0000256" key="11">
    <source>
        <dbReference type="HAMAP-Rule" id="MF_01498"/>
    </source>
</evidence>
<dbReference type="SUPFAM" id="SSF52540">
    <property type="entry name" value="P-loop containing nucleoside triphosphate hydrolases"/>
    <property type="match status" value="1"/>
</dbReference>
<reference evidence="15" key="2">
    <citation type="submission" date="2021-04" db="EMBL/GenBank/DDBJ databases">
        <authorList>
            <person name="Gilroy R."/>
        </authorList>
    </citation>
    <scope>NUCLEOTIDE SEQUENCE</scope>
    <source>
        <strain evidence="15">Gambia11-129</strain>
    </source>
</reference>
<comment type="similarity">
    <text evidence="11 13">Belongs to the RecA family. RadA subfamily.</text>
</comment>
<comment type="caution">
    <text evidence="15">The sequence shown here is derived from an EMBL/GenBank/DDBJ whole genome shotgun (WGS) entry which is preliminary data.</text>
</comment>
<dbReference type="PROSITE" id="PS50162">
    <property type="entry name" value="RECA_2"/>
    <property type="match status" value="1"/>
</dbReference>
<keyword evidence="4 13" id="KW-0863">Zinc-finger</keyword>
<dbReference type="Proteomes" id="UP000823936">
    <property type="component" value="Unassembled WGS sequence"/>
</dbReference>
<evidence type="ECO:0000256" key="5">
    <source>
        <dbReference type="ARBA" id="ARBA00022801"/>
    </source>
</evidence>
<dbReference type="PANTHER" id="PTHR32472:SF10">
    <property type="entry name" value="DNA REPAIR PROTEIN RADA-LIKE PROTEIN"/>
    <property type="match status" value="1"/>
</dbReference>
<feature type="domain" description="RecA family profile 1" evidence="14">
    <location>
        <begin position="64"/>
        <end position="212"/>
    </location>
</feature>
<comment type="function">
    <text evidence="11">Plays a role in repairing double-strand DNA breaks, probably involving stabilizing or processing branched DNA or blocked replication forks.</text>
</comment>
<evidence type="ECO:0000256" key="7">
    <source>
        <dbReference type="ARBA" id="ARBA00022840"/>
    </source>
</evidence>
<dbReference type="Gene3D" id="3.30.230.10">
    <property type="match status" value="1"/>
</dbReference>
<dbReference type="InterPro" id="IPR020568">
    <property type="entry name" value="Ribosomal_Su5_D2-typ_SF"/>
</dbReference>
<evidence type="ECO:0000256" key="9">
    <source>
        <dbReference type="ARBA" id="ARBA00023125"/>
    </source>
</evidence>
<feature type="short sequence motif" description="RadA KNRFG motif" evidence="11">
    <location>
        <begin position="248"/>
        <end position="252"/>
    </location>
</feature>
<comment type="function">
    <text evidence="13">DNA-dependent ATPase involved in processing of recombination intermediates, plays a role in repairing DNA breaks. Stimulates the branch migration of RecA-mediated strand transfer reactions, allowing the 3' invading strand to extend heteroduplex DNA faster. Binds ssDNA in the presence of ADP but not other nucleotides, has ATPase activity that is stimulated by ssDNA and various branched DNA structures, but inhibited by SSB. Does not have RecA's homology-searching function.</text>
</comment>
<dbReference type="InterPro" id="IPR003593">
    <property type="entry name" value="AAA+_ATPase"/>
</dbReference>